<keyword evidence="5" id="KW-1185">Reference proteome</keyword>
<dbReference type="CDD" id="cd02440">
    <property type="entry name" value="AdoMet_MTases"/>
    <property type="match status" value="1"/>
</dbReference>
<protein>
    <submittedName>
        <fullName evidence="4">Class I SAM-dependent methyltransferase</fullName>
    </submittedName>
</protein>
<dbReference type="EMBL" id="CP118166">
    <property type="protein sequence ID" value="WDI31108.1"/>
    <property type="molecule type" value="Genomic_DNA"/>
</dbReference>
<reference evidence="4" key="1">
    <citation type="submission" date="2023-02" db="EMBL/GenBank/DDBJ databases">
        <title>Genome sequence of Hyphococcus flavus.</title>
        <authorList>
            <person name="Rong J.-C."/>
            <person name="Zhao Q."/>
            <person name="Yi M."/>
            <person name="Wu J.-Y."/>
        </authorList>
    </citation>
    <scope>NUCLEOTIDE SEQUENCE</scope>
    <source>
        <strain evidence="4">MCCC 1K03223</strain>
    </source>
</reference>
<dbReference type="Proteomes" id="UP001214043">
    <property type="component" value="Chromosome"/>
</dbReference>
<evidence type="ECO:0000256" key="2">
    <source>
        <dbReference type="ARBA" id="ARBA00022679"/>
    </source>
</evidence>
<dbReference type="GO" id="GO:0008168">
    <property type="term" value="F:methyltransferase activity"/>
    <property type="evidence" value="ECO:0007669"/>
    <property type="project" value="UniProtKB-KW"/>
</dbReference>
<dbReference type="KEGG" id="hfl:PUV54_14225"/>
<dbReference type="RefSeq" id="WP_274492930.1">
    <property type="nucleotide sequence ID" value="NZ_CP118166.1"/>
</dbReference>
<keyword evidence="2" id="KW-0808">Transferase</keyword>
<dbReference type="PANTHER" id="PTHR43861">
    <property type="entry name" value="TRANS-ACONITATE 2-METHYLTRANSFERASE-RELATED"/>
    <property type="match status" value="1"/>
</dbReference>
<evidence type="ECO:0000259" key="3">
    <source>
        <dbReference type="Pfam" id="PF13649"/>
    </source>
</evidence>
<dbReference type="InterPro" id="IPR041698">
    <property type="entry name" value="Methyltransf_25"/>
</dbReference>
<feature type="domain" description="Methyltransferase" evidence="3">
    <location>
        <begin position="43"/>
        <end position="136"/>
    </location>
</feature>
<evidence type="ECO:0000313" key="4">
    <source>
        <dbReference type="EMBL" id="WDI31108.1"/>
    </source>
</evidence>
<keyword evidence="1 4" id="KW-0489">Methyltransferase</keyword>
<dbReference type="GO" id="GO:0032259">
    <property type="term" value="P:methylation"/>
    <property type="evidence" value="ECO:0007669"/>
    <property type="project" value="UniProtKB-KW"/>
</dbReference>
<evidence type="ECO:0000256" key="1">
    <source>
        <dbReference type="ARBA" id="ARBA00022603"/>
    </source>
</evidence>
<dbReference type="PANTHER" id="PTHR43861:SF1">
    <property type="entry name" value="TRANS-ACONITATE 2-METHYLTRANSFERASE"/>
    <property type="match status" value="1"/>
</dbReference>
<dbReference type="SUPFAM" id="SSF53335">
    <property type="entry name" value="S-adenosyl-L-methionine-dependent methyltransferases"/>
    <property type="match status" value="1"/>
</dbReference>
<organism evidence="4 5">
    <name type="scientific">Hyphococcus flavus</name>
    <dbReference type="NCBI Taxonomy" id="1866326"/>
    <lineage>
        <taxon>Bacteria</taxon>
        <taxon>Pseudomonadati</taxon>
        <taxon>Pseudomonadota</taxon>
        <taxon>Alphaproteobacteria</taxon>
        <taxon>Parvularculales</taxon>
        <taxon>Parvularculaceae</taxon>
        <taxon>Hyphococcus</taxon>
    </lineage>
</organism>
<proteinExistence type="predicted"/>
<sequence length="207" mass="22692">MVAPAKFWDKSAAKYAKSPIKDMASYEATLERVRAHLSREMEVLEIGCGTGTTALKLRGAVKFFTATDISGEMIAIAKEKAGAEGAENADFLTAAMDDHPFAPEQFDAVMAFNLLHLIEDVDGALAAIHGLIKPGGLFISKTVCLGELTPLFRLLLPVMQLFGRAPYVAFYKTEELDNKITSAGFEMVETGYYSEKSRSRFVVARKR</sequence>
<gene>
    <name evidence="4" type="ORF">PUV54_14225</name>
</gene>
<dbReference type="Pfam" id="PF13649">
    <property type="entry name" value="Methyltransf_25"/>
    <property type="match status" value="1"/>
</dbReference>
<evidence type="ECO:0000313" key="5">
    <source>
        <dbReference type="Proteomes" id="UP001214043"/>
    </source>
</evidence>
<dbReference type="AlphaFoldDB" id="A0AAF0CFL8"/>
<dbReference type="Gene3D" id="3.40.50.150">
    <property type="entry name" value="Vaccinia Virus protein VP39"/>
    <property type="match status" value="1"/>
</dbReference>
<accession>A0AAF0CFL8</accession>
<dbReference type="InterPro" id="IPR029063">
    <property type="entry name" value="SAM-dependent_MTases_sf"/>
</dbReference>
<name>A0AAF0CFL8_9PROT</name>